<evidence type="ECO:0000313" key="1">
    <source>
        <dbReference type="EMBL" id="MBF9068544.1"/>
    </source>
</evidence>
<organism evidence="1 2">
    <name type="scientific">Streptacidiphilus fuscans</name>
    <dbReference type="NCBI Taxonomy" id="2789292"/>
    <lineage>
        <taxon>Bacteria</taxon>
        <taxon>Bacillati</taxon>
        <taxon>Actinomycetota</taxon>
        <taxon>Actinomycetes</taxon>
        <taxon>Kitasatosporales</taxon>
        <taxon>Streptomycetaceae</taxon>
        <taxon>Streptacidiphilus</taxon>
    </lineage>
</organism>
<dbReference type="Proteomes" id="UP000657385">
    <property type="component" value="Unassembled WGS sequence"/>
</dbReference>
<proteinExistence type="predicted"/>
<protein>
    <submittedName>
        <fullName evidence="1">Uncharacterized protein</fullName>
    </submittedName>
</protein>
<keyword evidence="2" id="KW-1185">Reference proteome</keyword>
<dbReference type="RefSeq" id="WP_196193727.1">
    <property type="nucleotide sequence ID" value="NZ_JADPRT010000004.1"/>
</dbReference>
<name>A0A931B187_9ACTN</name>
<reference evidence="1" key="1">
    <citation type="submission" date="2020-11" db="EMBL/GenBank/DDBJ databases">
        <title>Isolation and identification of active actinomycetes.</title>
        <authorList>
            <person name="Yu B."/>
        </authorList>
    </citation>
    <scope>NUCLEOTIDE SEQUENCE</scope>
    <source>
        <strain evidence="1">NEAU-YB345</strain>
    </source>
</reference>
<comment type="caution">
    <text evidence="1">The sequence shown here is derived from an EMBL/GenBank/DDBJ whole genome shotgun (WGS) entry which is preliminary data.</text>
</comment>
<dbReference type="EMBL" id="JADPRT010000004">
    <property type="protein sequence ID" value="MBF9068544.1"/>
    <property type="molecule type" value="Genomic_DNA"/>
</dbReference>
<accession>A0A931B187</accession>
<gene>
    <name evidence="1" type="ORF">I2501_10925</name>
</gene>
<sequence length="74" mass="8294">MPRPAYPETKVPFVWPTVGVRTWTAPERSYFGTCNAAGMADDHVCPVGVYRINGRVLGCDCRCHARRRARLSGR</sequence>
<evidence type="ECO:0000313" key="2">
    <source>
        <dbReference type="Proteomes" id="UP000657385"/>
    </source>
</evidence>
<dbReference type="AlphaFoldDB" id="A0A931B187"/>